<evidence type="ECO:0000313" key="14">
    <source>
        <dbReference type="EMBL" id="MBM7570438.1"/>
    </source>
</evidence>
<keyword evidence="9" id="KW-0106">Calcium</keyword>
<reference evidence="14 15" key="1">
    <citation type="submission" date="2021-01" db="EMBL/GenBank/DDBJ databases">
        <title>Genomic Encyclopedia of Type Strains, Phase IV (KMG-IV): sequencing the most valuable type-strain genomes for metagenomic binning, comparative biology and taxonomic classification.</title>
        <authorList>
            <person name="Goeker M."/>
        </authorList>
    </citation>
    <scope>NUCLEOTIDE SEQUENCE [LARGE SCALE GENOMIC DNA]</scope>
    <source>
        <strain evidence="14 15">DSM 23711</strain>
    </source>
</reference>
<evidence type="ECO:0000256" key="12">
    <source>
        <dbReference type="SAM" id="MobiDB-lite"/>
    </source>
</evidence>
<evidence type="ECO:0000256" key="1">
    <source>
        <dbReference type="ARBA" id="ARBA00001913"/>
    </source>
</evidence>
<evidence type="ECO:0000256" key="7">
    <source>
        <dbReference type="ARBA" id="ARBA00022801"/>
    </source>
</evidence>
<evidence type="ECO:0000259" key="13">
    <source>
        <dbReference type="PROSITE" id="PS51272"/>
    </source>
</evidence>
<evidence type="ECO:0000256" key="11">
    <source>
        <dbReference type="RuleBase" id="RU003355"/>
    </source>
</evidence>
<dbReference type="InterPro" id="IPR034084">
    <property type="entry name" value="Thermitase-like_dom"/>
</dbReference>
<feature type="active site" description="Charge relay system" evidence="10">
    <location>
        <position position="213"/>
    </location>
</feature>
<dbReference type="InterPro" id="IPR007280">
    <property type="entry name" value="Peptidase_C_arc/bac"/>
</dbReference>
<comment type="similarity">
    <text evidence="3 10 11">Belongs to the peptidase S8 family.</text>
</comment>
<dbReference type="SUPFAM" id="SSF89260">
    <property type="entry name" value="Collagen-binding domain"/>
    <property type="match status" value="1"/>
</dbReference>
<dbReference type="RefSeq" id="WP_204497848.1">
    <property type="nucleotide sequence ID" value="NZ_JAFBDR010000003.1"/>
</dbReference>
<dbReference type="GO" id="GO:0006508">
    <property type="term" value="P:proteolysis"/>
    <property type="evidence" value="ECO:0007669"/>
    <property type="project" value="UniProtKB-KW"/>
</dbReference>
<evidence type="ECO:0000256" key="6">
    <source>
        <dbReference type="ARBA" id="ARBA00022729"/>
    </source>
</evidence>
<evidence type="ECO:0000256" key="10">
    <source>
        <dbReference type="PROSITE-ProRule" id="PRU01240"/>
    </source>
</evidence>
<dbReference type="PROSITE" id="PS51272">
    <property type="entry name" value="SLH"/>
    <property type="match status" value="3"/>
</dbReference>
<feature type="region of interest" description="Disordered" evidence="12">
    <location>
        <begin position="38"/>
        <end position="57"/>
    </location>
</feature>
<dbReference type="PANTHER" id="PTHR43806:SF11">
    <property type="entry name" value="CEREVISIN-RELATED"/>
    <property type="match status" value="1"/>
</dbReference>
<dbReference type="Pfam" id="PF00082">
    <property type="entry name" value="Peptidase_S8"/>
    <property type="match status" value="1"/>
</dbReference>
<dbReference type="Pfam" id="PF00395">
    <property type="entry name" value="SLH"/>
    <property type="match status" value="3"/>
</dbReference>
<feature type="active site" description="Charge relay system" evidence="10">
    <location>
        <position position="366"/>
    </location>
</feature>
<dbReference type="Pfam" id="PF04151">
    <property type="entry name" value="PPC"/>
    <property type="match status" value="1"/>
</dbReference>
<evidence type="ECO:0000256" key="8">
    <source>
        <dbReference type="ARBA" id="ARBA00022825"/>
    </source>
</evidence>
<dbReference type="InterPro" id="IPR036852">
    <property type="entry name" value="Peptidase_S8/S53_dom_sf"/>
</dbReference>
<evidence type="ECO:0000313" key="15">
    <source>
        <dbReference type="Proteomes" id="UP001296943"/>
    </source>
</evidence>
<keyword evidence="15" id="KW-1185">Reference proteome</keyword>
<evidence type="ECO:0000256" key="3">
    <source>
        <dbReference type="ARBA" id="ARBA00011073"/>
    </source>
</evidence>
<dbReference type="PROSITE" id="PS00138">
    <property type="entry name" value="SUBTILASE_SER"/>
    <property type="match status" value="1"/>
</dbReference>
<dbReference type="InterPro" id="IPR001119">
    <property type="entry name" value="SLH_dom"/>
</dbReference>
<dbReference type="InterPro" id="IPR023828">
    <property type="entry name" value="Peptidase_S8_Ser-AS"/>
</dbReference>
<dbReference type="Proteomes" id="UP001296943">
    <property type="component" value="Unassembled WGS sequence"/>
</dbReference>
<keyword evidence="7 10" id="KW-0378">Hydrolase</keyword>
<dbReference type="Gene3D" id="3.40.50.200">
    <property type="entry name" value="Peptidase S8/S53 domain"/>
    <property type="match status" value="1"/>
</dbReference>
<feature type="active site" description="Charge relay system" evidence="10">
    <location>
        <position position="180"/>
    </location>
</feature>
<keyword evidence="8 10" id="KW-0720">Serine protease</keyword>
<keyword evidence="4" id="KW-0964">Secreted</keyword>
<sequence length="722" mass="80442">MKGNVKIRAAIVILIISMVIIPQAITATSIKQSIQRMDPLQTERQQHSSQQVTHQIQSEKLSKTVDLSKVNQRRLLIKVDQDSSFNTKEFGLKKIPLSHRMEKKGYQLVEVPQERGYTATQAELLQTSGILSAEPDYKRELSYVPNDPYYKEQWYLNQIDMPQAWDVTKGSSDVTIAVLDTGINQSHPDLEGRILPGYDFVDDDDDPNDDHGHGTHIAGMIASNANRIGVVGIDMNAKVLPVKIADSKGEASVTDVVDGVYYAIEQGADIINMSFGTNEYSESEDEALWEAYNEGMVLIAAAGNENTTELTYPAAYTPVIAVAASDQGNARSTFSNYGNTTDISAPGQDILSTHYEEGYAYQSGTSFAAPIVSAVAGLLRAEFPDRSPEQIEWALEYSAVKRSEDFWTAEDGYGVVNAINALQASLPSMEDDAGDFQSEAKVVRIGDTTQEKMELPMDVDWFQFKVDQRAEVLIELENVPSHLDLTAILYHYVNKKQISELEIDENDIGQAERYRFTAEPGNYYLAVYDIFNHWSETPYDVTIEKEDEPVFPDVENYVAEIEYLTEKEIIKGYPDGTFRPKNKITRVQAVHMILNEMGIHVEGSTAPDPGFSDVDEESYGYKAIATAVELGFISGKGDNTFDPGGDLTRGQMAAILMTAYDLEGDQTTNFQDIPEDHWAFEAVDALVTNEISNGYPNNTFKPNESISREHFSIFLFNYLTNG</sequence>
<keyword evidence="5 10" id="KW-0645">Protease</keyword>
<protein>
    <submittedName>
        <fullName evidence="14">Subtilisin family serine protease</fullName>
    </submittedName>
</protein>
<dbReference type="InterPro" id="IPR015500">
    <property type="entry name" value="Peptidase_S8_subtilisin-rel"/>
</dbReference>
<dbReference type="PRINTS" id="PR00723">
    <property type="entry name" value="SUBTILISIN"/>
</dbReference>
<comment type="caution">
    <text evidence="14">The sequence shown here is derived from an EMBL/GenBank/DDBJ whole genome shotgun (WGS) entry which is preliminary data.</text>
</comment>
<comment type="subcellular location">
    <subcellularLocation>
        <location evidence="2">Secreted</location>
    </subcellularLocation>
</comment>
<dbReference type="CDD" id="cd07484">
    <property type="entry name" value="Peptidases_S8_Thermitase_like"/>
    <property type="match status" value="1"/>
</dbReference>
<feature type="domain" description="SLH" evidence="13">
    <location>
        <begin position="671"/>
        <end position="722"/>
    </location>
</feature>
<dbReference type="InterPro" id="IPR023827">
    <property type="entry name" value="Peptidase_S8_Asp-AS"/>
</dbReference>
<comment type="cofactor">
    <cofactor evidence="1">
        <name>Ca(2+)</name>
        <dbReference type="ChEBI" id="CHEBI:29108"/>
    </cofactor>
</comment>
<dbReference type="InterPro" id="IPR000209">
    <property type="entry name" value="Peptidase_S8/S53_dom"/>
</dbReference>
<keyword evidence="6" id="KW-0732">Signal</keyword>
<proteinExistence type="inferred from homology"/>
<feature type="domain" description="SLH" evidence="13">
    <location>
        <begin position="541"/>
        <end position="606"/>
    </location>
</feature>
<feature type="domain" description="SLH" evidence="13">
    <location>
        <begin position="607"/>
        <end position="670"/>
    </location>
</feature>
<dbReference type="PANTHER" id="PTHR43806">
    <property type="entry name" value="PEPTIDASE S8"/>
    <property type="match status" value="1"/>
</dbReference>
<gene>
    <name evidence="14" type="ORF">JOC48_000916</name>
</gene>
<dbReference type="InterPro" id="IPR022398">
    <property type="entry name" value="Peptidase_S8_His-AS"/>
</dbReference>
<evidence type="ECO:0000256" key="9">
    <source>
        <dbReference type="ARBA" id="ARBA00022837"/>
    </source>
</evidence>
<name>A0ABS2MXC2_9BACI</name>
<dbReference type="PROSITE" id="PS51892">
    <property type="entry name" value="SUBTILASE"/>
    <property type="match status" value="1"/>
</dbReference>
<dbReference type="InterPro" id="IPR050131">
    <property type="entry name" value="Peptidase_S8_subtilisin-like"/>
</dbReference>
<dbReference type="EMBL" id="JAFBDR010000003">
    <property type="protein sequence ID" value="MBM7570438.1"/>
    <property type="molecule type" value="Genomic_DNA"/>
</dbReference>
<dbReference type="GO" id="GO:0008233">
    <property type="term" value="F:peptidase activity"/>
    <property type="evidence" value="ECO:0007669"/>
    <property type="project" value="UniProtKB-KW"/>
</dbReference>
<organism evidence="14 15">
    <name type="scientific">Aquibacillus albus</name>
    <dbReference type="NCBI Taxonomy" id="1168171"/>
    <lineage>
        <taxon>Bacteria</taxon>
        <taxon>Bacillati</taxon>
        <taxon>Bacillota</taxon>
        <taxon>Bacilli</taxon>
        <taxon>Bacillales</taxon>
        <taxon>Bacillaceae</taxon>
        <taxon>Aquibacillus</taxon>
    </lineage>
</organism>
<evidence type="ECO:0000256" key="4">
    <source>
        <dbReference type="ARBA" id="ARBA00022525"/>
    </source>
</evidence>
<dbReference type="SUPFAM" id="SSF52743">
    <property type="entry name" value="Subtilisin-like"/>
    <property type="match status" value="1"/>
</dbReference>
<evidence type="ECO:0000256" key="5">
    <source>
        <dbReference type="ARBA" id="ARBA00022670"/>
    </source>
</evidence>
<dbReference type="Gene3D" id="2.60.120.380">
    <property type="match status" value="1"/>
</dbReference>
<dbReference type="PROSITE" id="PS00137">
    <property type="entry name" value="SUBTILASE_HIS"/>
    <property type="match status" value="1"/>
</dbReference>
<feature type="compositionally biased region" description="Polar residues" evidence="12">
    <location>
        <begin position="47"/>
        <end position="57"/>
    </location>
</feature>
<evidence type="ECO:0000256" key="2">
    <source>
        <dbReference type="ARBA" id="ARBA00004613"/>
    </source>
</evidence>
<accession>A0ABS2MXC2</accession>
<dbReference type="PROSITE" id="PS00136">
    <property type="entry name" value="SUBTILASE_ASP"/>
    <property type="match status" value="1"/>
</dbReference>